<keyword evidence="3" id="KW-1185">Reference proteome</keyword>
<feature type="non-terminal residue" evidence="2">
    <location>
        <position position="356"/>
    </location>
</feature>
<protein>
    <submittedName>
        <fullName evidence="2">Uncharacterized protein</fullName>
    </submittedName>
</protein>
<feature type="region of interest" description="Disordered" evidence="1">
    <location>
        <begin position="1"/>
        <end position="20"/>
    </location>
</feature>
<accession>A0AAD6VD79</accession>
<dbReference type="AlphaFoldDB" id="A0AAD6VD79"/>
<gene>
    <name evidence="2" type="ORF">GGX14DRAFT_331542</name>
</gene>
<evidence type="ECO:0000313" key="3">
    <source>
        <dbReference type="Proteomes" id="UP001219525"/>
    </source>
</evidence>
<comment type="caution">
    <text evidence="2">The sequence shown here is derived from an EMBL/GenBank/DDBJ whole genome shotgun (WGS) entry which is preliminary data.</text>
</comment>
<sequence length="356" mass="41344">YQTDENQHHAYKVYPNQPTHDPDNLTTLNDLCESSNLVGTEAIPLTEPAFPSHFPFSNRTTARLFSWFYTNTKLSLSSLNSLVRRVILWKDFKPEELVDFDASRELRRVDNAARDFPDALPRGWKRGSVKIKVPVPGIKEDEADALEVKIDNILYRPLLDVMRECFEGPAFRYCHLTPFEYRWNPPKPDDAPPNHSPPIYNSPSMLREHVKLSASAPEPDLEAVVAAFMFWSDSTHLADFGYASLWPLYTFFGNISKYLRAKPSMRTGYHQAYTSQRFFIPDSVKDTYFDAFGKAMPPEVLTHLKRELIHAVWEQLLLTPEFMHAYLHGLKVKCFDRVWRLLFPRFITYSADYPEK</sequence>
<dbReference type="Pfam" id="PF18759">
    <property type="entry name" value="Plavaka"/>
    <property type="match status" value="1"/>
</dbReference>
<reference evidence="2" key="1">
    <citation type="submission" date="2023-03" db="EMBL/GenBank/DDBJ databases">
        <title>Massive genome expansion in bonnet fungi (Mycena s.s.) driven by repeated elements and novel gene families across ecological guilds.</title>
        <authorList>
            <consortium name="Lawrence Berkeley National Laboratory"/>
            <person name="Harder C.B."/>
            <person name="Miyauchi S."/>
            <person name="Viragh M."/>
            <person name="Kuo A."/>
            <person name="Thoen E."/>
            <person name="Andreopoulos B."/>
            <person name="Lu D."/>
            <person name="Skrede I."/>
            <person name="Drula E."/>
            <person name="Henrissat B."/>
            <person name="Morin E."/>
            <person name="Kohler A."/>
            <person name="Barry K."/>
            <person name="LaButti K."/>
            <person name="Morin E."/>
            <person name="Salamov A."/>
            <person name="Lipzen A."/>
            <person name="Mereny Z."/>
            <person name="Hegedus B."/>
            <person name="Baldrian P."/>
            <person name="Stursova M."/>
            <person name="Weitz H."/>
            <person name="Taylor A."/>
            <person name="Grigoriev I.V."/>
            <person name="Nagy L.G."/>
            <person name="Martin F."/>
            <person name="Kauserud H."/>
        </authorList>
    </citation>
    <scope>NUCLEOTIDE SEQUENCE</scope>
    <source>
        <strain evidence="2">9144</strain>
    </source>
</reference>
<proteinExistence type="predicted"/>
<evidence type="ECO:0000256" key="1">
    <source>
        <dbReference type="SAM" id="MobiDB-lite"/>
    </source>
</evidence>
<evidence type="ECO:0000313" key="2">
    <source>
        <dbReference type="EMBL" id="KAJ7206483.1"/>
    </source>
</evidence>
<name>A0AAD6VD79_9AGAR</name>
<dbReference type="InterPro" id="IPR041078">
    <property type="entry name" value="Plavaka"/>
</dbReference>
<feature type="non-terminal residue" evidence="2">
    <location>
        <position position="1"/>
    </location>
</feature>
<dbReference type="EMBL" id="JARJCW010000039">
    <property type="protein sequence ID" value="KAJ7206483.1"/>
    <property type="molecule type" value="Genomic_DNA"/>
</dbReference>
<organism evidence="2 3">
    <name type="scientific">Mycena pura</name>
    <dbReference type="NCBI Taxonomy" id="153505"/>
    <lineage>
        <taxon>Eukaryota</taxon>
        <taxon>Fungi</taxon>
        <taxon>Dikarya</taxon>
        <taxon>Basidiomycota</taxon>
        <taxon>Agaricomycotina</taxon>
        <taxon>Agaricomycetes</taxon>
        <taxon>Agaricomycetidae</taxon>
        <taxon>Agaricales</taxon>
        <taxon>Marasmiineae</taxon>
        <taxon>Mycenaceae</taxon>
        <taxon>Mycena</taxon>
    </lineage>
</organism>
<dbReference type="Proteomes" id="UP001219525">
    <property type="component" value="Unassembled WGS sequence"/>
</dbReference>